<dbReference type="EMBL" id="UNSH01000064">
    <property type="protein sequence ID" value="SZF04107.1"/>
    <property type="molecule type" value="Genomic_DNA"/>
</dbReference>
<reference evidence="1 2" key="1">
    <citation type="submission" date="2017-11" db="EMBL/GenBank/DDBJ databases">
        <authorList>
            <person name="Kracher B."/>
        </authorList>
    </citation>
    <scope>NUCLEOTIDE SEQUENCE [LARGE SCALE GENOMIC DNA]</scope>
    <source>
        <strain evidence="1 2">RACE1</strain>
    </source>
</reference>
<dbReference type="VEuPathDB" id="FungiDB:BLGHR1_14902"/>
<evidence type="ECO:0000313" key="1">
    <source>
        <dbReference type="EMBL" id="SZF04107.1"/>
    </source>
</evidence>
<protein>
    <submittedName>
        <fullName evidence="1">Uncharacterized protein</fullName>
    </submittedName>
</protein>
<dbReference type="AlphaFoldDB" id="A0A383UW15"/>
<name>A0A383UW15_BLUHO</name>
<organism evidence="1 2">
    <name type="scientific">Blumeria hordei</name>
    <name type="common">Barley powdery mildew</name>
    <name type="synonym">Blumeria graminis f. sp. hordei</name>
    <dbReference type="NCBI Taxonomy" id="2867405"/>
    <lineage>
        <taxon>Eukaryota</taxon>
        <taxon>Fungi</taxon>
        <taxon>Dikarya</taxon>
        <taxon>Ascomycota</taxon>
        <taxon>Pezizomycotina</taxon>
        <taxon>Leotiomycetes</taxon>
        <taxon>Erysiphales</taxon>
        <taxon>Erysiphaceae</taxon>
        <taxon>Blumeria</taxon>
    </lineage>
</organism>
<sequence length="47" mass="5253">MACSESIYDTVLSKMNEAMKREKCKLETFAGSSSTTRKILCLLHLAI</sequence>
<proteinExistence type="predicted"/>
<dbReference type="Proteomes" id="UP000275772">
    <property type="component" value="Unassembled WGS sequence"/>
</dbReference>
<accession>A0A383UW15</accession>
<gene>
    <name evidence="1" type="ORF">BLGHR1_14902</name>
</gene>
<evidence type="ECO:0000313" key="2">
    <source>
        <dbReference type="Proteomes" id="UP000275772"/>
    </source>
</evidence>